<proteinExistence type="predicted"/>
<comment type="caution">
    <text evidence="1">The sequence shown here is derived from an EMBL/GenBank/DDBJ whole genome shotgun (WGS) entry which is preliminary data.</text>
</comment>
<name>A0A6V8PZY9_9ACTN</name>
<dbReference type="AlphaFoldDB" id="A0A6V8PZY9"/>
<evidence type="ECO:0000313" key="1">
    <source>
        <dbReference type="EMBL" id="GFP38085.1"/>
    </source>
</evidence>
<feature type="non-terminal residue" evidence="1">
    <location>
        <position position="1"/>
    </location>
</feature>
<evidence type="ECO:0000313" key="2">
    <source>
        <dbReference type="Proteomes" id="UP000561271"/>
    </source>
</evidence>
<gene>
    <name evidence="1" type="ORF">HKBW3S44_01765</name>
</gene>
<accession>A0A6V8PZY9</accession>
<dbReference type="Proteomes" id="UP000561271">
    <property type="component" value="Unassembled WGS sequence"/>
</dbReference>
<organism evidence="1 2">
    <name type="scientific">Candidatus Hakubella thermalkaliphila</name>
    <dbReference type="NCBI Taxonomy" id="2754717"/>
    <lineage>
        <taxon>Bacteria</taxon>
        <taxon>Bacillati</taxon>
        <taxon>Actinomycetota</taxon>
        <taxon>Actinomycetota incertae sedis</taxon>
        <taxon>Candidatus Hakubellales</taxon>
        <taxon>Candidatus Hakubellaceae</taxon>
        <taxon>Candidatus Hakubella</taxon>
    </lineage>
</organism>
<protein>
    <submittedName>
        <fullName evidence="1">Uncharacterized protein</fullName>
    </submittedName>
</protein>
<dbReference type="EMBL" id="BLSC01000320">
    <property type="protein sequence ID" value="GFP38085.1"/>
    <property type="molecule type" value="Genomic_DNA"/>
</dbReference>
<reference evidence="1 2" key="1">
    <citation type="journal article" date="2020" name="Front. Microbiol.">
        <title>Single-cell genomics of novel Actinobacteria with the Wood-Ljungdahl pathway discovered in a serpentinizing system.</title>
        <authorList>
            <person name="Merino N."/>
            <person name="Kawai M."/>
            <person name="Boyd E.S."/>
            <person name="Colman D.R."/>
            <person name="McGlynn S.E."/>
            <person name="Nealson K.H."/>
            <person name="Kurokawa K."/>
            <person name="Hongoh Y."/>
        </authorList>
    </citation>
    <scope>NUCLEOTIDE SEQUENCE [LARGE SCALE GENOMIC DNA]</scope>
    <source>
        <strain evidence="1 2">S44</strain>
    </source>
</reference>
<sequence length="32" mass="3908">ELDRVMKITDEVTRYRIVKRDDLLKKSLMRGE</sequence>